<feature type="domain" description="Helicase C-terminal" evidence="10">
    <location>
        <begin position="402"/>
        <end position="581"/>
    </location>
</feature>
<dbReference type="SMART" id="SM00487">
    <property type="entry name" value="DEXDc"/>
    <property type="match status" value="1"/>
</dbReference>
<dbReference type="Pfam" id="PF00271">
    <property type="entry name" value="Helicase_C"/>
    <property type="match status" value="1"/>
</dbReference>
<keyword evidence="3" id="KW-0547">Nucleotide-binding</keyword>
<dbReference type="Pfam" id="PF04851">
    <property type="entry name" value="ResIII"/>
    <property type="match status" value="1"/>
</dbReference>
<evidence type="ECO:0000313" key="11">
    <source>
        <dbReference type="EnsemblMetazoa" id="tetur28g02220.1"/>
    </source>
</evidence>
<feature type="region of interest" description="Disordered" evidence="8">
    <location>
        <begin position="590"/>
        <end position="640"/>
    </location>
</feature>
<keyword evidence="6" id="KW-0067">ATP-binding</keyword>
<accession>T1KZN3</accession>
<dbReference type="STRING" id="32264.T1KZN3"/>
<dbReference type="GO" id="GO:0005634">
    <property type="term" value="C:nucleus"/>
    <property type="evidence" value="ECO:0007669"/>
    <property type="project" value="UniProtKB-SubCell"/>
</dbReference>
<dbReference type="SMART" id="SM00490">
    <property type="entry name" value="HELICc"/>
    <property type="match status" value="1"/>
</dbReference>
<feature type="compositionally biased region" description="Acidic residues" evidence="8">
    <location>
        <begin position="697"/>
        <end position="713"/>
    </location>
</feature>
<dbReference type="GO" id="GO:0043138">
    <property type="term" value="F:3'-5' DNA helicase activity"/>
    <property type="evidence" value="ECO:0007669"/>
    <property type="project" value="InterPro"/>
</dbReference>
<evidence type="ECO:0000259" key="9">
    <source>
        <dbReference type="PROSITE" id="PS51192"/>
    </source>
</evidence>
<feature type="compositionally biased region" description="Basic and acidic residues" evidence="8">
    <location>
        <begin position="658"/>
        <end position="667"/>
    </location>
</feature>
<evidence type="ECO:0000256" key="1">
    <source>
        <dbReference type="ARBA" id="ARBA00004123"/>
    </source>
</evidence>
<dbReference type="CDD" id="cd18033">
    <property type="entry name" value="DEXDc_FANCM"/>
    <property type="match status" value="1"/>
</dbReference>
<dbReference type="GO" id="GO:0036297">
    <property type="term" value="P:interstrand cross-link repair"/>
    <property type="evidence" value="ECO:0007669"/>
    <property type="project" value="TreeGrafter"/>
</dbReference>
<evidence type="ECO:0000256" key="3">
    <source>
        <dbReference type="ARBA" id="ARBA00022741"/>
    </source>
</evidence>
<dbReference type="eggNOG" id="KOG0354">
    <property type="taxonomic scope" value="Eukaryota"/>
</dbReference>
<feature type="compositionally biased region" description="Acidic residues" evidence="8">
    <location>
        <begin position="768"/>
        <end position="794"/>
    </location>
</feature>
<dbReference type="PROSITE" id="PS51192">
    <property type="entry name" value="HELICASE_ATP_BIND_1"/>
    <property type="match status" value="1"/>
</dbReference>
<dbReference type="HOGENOM" id="CLU_323990_0_0_1"/>
<dbReference type="EnsemblMetazoa" id="tetur28g02220.1">
    <property type="protein sequence ID" value="tetur28g02220.1"/>
    <property type="gene ID" value="tetur28g02220"/>
</dbReference>
<sequence>MTEIMAQSEEEVQDGLASGKIEKLEGFDYHAGRHWIYPINREIRDYQYCIVHQALFNNTLVVLPTGLGKTLIAAVVMYNFYLWYPQCKIVFMAPTRPLVKQQMEACFDIVGIPREDIVELTGHTTPFKRQDEWETKRLFFLTPQVMQNDLFLNDYCPAEKIKCIVVDEAHKATGGYAYTRVIEEVHRRNNQFRVLALSATPGKDLIHIKQVLKNLLISKIEFRSEESLDVQKYTHNRRVETIVVQLDEELSYYRDQLLKIIEENLKTLVKRRAINGYDLNRISSFYLLMQKKNYEAGQHNIPIGLLNSVRFTFAITTSLVYALDLLKNHGLRSFYNHVKGNRGEDGTPKKHFNLANILKKNTILQGIMDDLKTKFEPDGNVTFSGNLEGTIHSVPGHPKLVKLQEIVLNHFEKEGEDTRIMIFSQFRASVDEITCLLRQHEPKIRPVQFVGQSSVKRKGFSQKQQLEVINRFRDGDFNVLVATCVAEEGLDIGNVDLIICYDANKSPIRLVQRMGRTGRAREGRIIVLATAGKEEEAFNDSVYNRKRVATNLLSGIKQEDLFQGNIRLYPKGLKPNCRKLHLGIRKETEETGCNDEERENESNGARLEKEKSTKKRRSSTKEVKRKSTESTRSSVGSTAKKRKNRFIFQDDGDDELVAHVSDDETPKVKQKGKRSSKSPNAVSSSKRRKKEQKNDIDSTEGLEDLNMSEDKEDEPNSRIESASSSFNEIPAEKQPETIPSDDEIYRLSDSPCSPERQHKNPKRSSMDDNPDDFDNLDDFDDFDDYGDFDGLDENEMIREINASQGKPDNGINENSNTKTTDDLSPSYSTSPKESPQTNPTFFSSLSMTQIKQKPSSSQVEEKGSKSVPAKRSKWAEFESGDDSYDSLDYTPL</sequence>
<dbReference type="InterPro" id="IPR044749">
    <property type="entry name" value="FANCM_DEXDc"/>
</dbReference>
<evidence type="ECO:0000256" key="4">
    <source>
        <dbReference type="ARBA" id="ARBA00022801"/>
    </source>
</evidence>
<dbReference type="GO" id="GO:0009378">
    <property type="term" value="F:four-way junction helicase activity"/>
    <property type="evidence" value="ECO:0007669"/>
    <property type="project" value="TreeGrafter"/>
</dbReference>
<evidence type="ECO:0000256" key="2">
    <source>
        <dbReference type="ARBA" id="ARBA00009889"/>
    </source>
</evidence>
<evidence type="ECO:0000256" key="5">
    <source>
        <dbReference type="ARBA" id="ARBA00022806"/>
    </source>
</evidence>
<gene>
    <name evidence="11" type="primary">107368730</name>
</gene>
<dbReference type="InterPro" id="IPR014001">
    <property type="entry name" value="Helicase_ATP-bd"/>
</dbReference>
<dbReference type="OrthoDB" id="6513042at2759"/>
<dbReference type="GO" id="GO:0045003">
    <property type="term" value="P:double-strand break repair via synthesis-dependent strand annealing"/>
    <property type="evidence" value="ECO:0007669"/>
    <property type="project" value="TreeGrafter"/>
</dbReference>
<dbReference type="EMBL" id="CAEY01000743">
    <property type="status" value="NOT_ANNOTATED_CDS"/>
    <property type="molecule type" value="Genomic_DNA"/>
</dbReference>
<feature type="region of interest" description="Disordered" evidence="8">
    <location>
        <begin position="658"/>
        <end position="892"/>
    </location>
</feature>
<feature type="compositionally biased region" description="Polar residues" evidence="8">
    <location>
        <begin position="801"/>
        <end position="858"/>
    </location>
</feature>
<reference evidence="12" key="1">
    <citation type="submission" date="2011-08" db="EMBL/GenBank/DDBJ databases">
        <authorList>
            <person name="Rombauts S."/>
        </authorList>
    </citation>
    <scope>NUCLEOTIDE SEQUENCE</scope>
    <source>
        <strain evidence="12">London</strain>
    </source>
</reference>
<dbReference type="InterPro" id="IPR027417">
    <property type="entry name" value="P-loop_NTPase"/>
</dbReference>
<dbReference type="Gene3D" id="1.20.1320.20">
    <property type="entry name" value="hef helicase domain"/>
    <property type="match status" value="1"/>
</dbReference>
<evidence type="ECO:0000256" key="7">
    <source>
        <dbReference type="ARBA" id="ARBA00023242"/>
    </source>
</evidence>
<dbReference type="Gene3D" id="3.40.50.300">
    <property type="entry name" value="P-loop containing nucleotide triphosphate hydrolases"/>
    <property type="match status" value="2"/>
</dbReference>
<keyword evidence="7" id="KW-0539">Nucleus</keyword>
<feature type="compositionally biased region" description="Acidic residues" evidence="8">
    <location>
        <begin position="590"/>
        <end position="599"/>
    </location>
</feature>
<dbReference type="InterPro" id="IPR039686">
    <property type="entry name" value="FANCM/Mph1-like_ID"/>
</dbReference>
<proteinExistence type="inferred from homology"/>
<dbReference type="FunFam" id="3.40.50.300:FF:000861">
    <property type="entry name" value="Fanconi anemia, complementation group M"/>
    <property type="match status" value="1"/>
</dbReference>
<dbReference type="Proteomes" id="UP000015104">
    <property type="component" value="Unassembled WGS sequence"/>
</dbReference>
<evidence type="ECO:0000256" key="8">
    <source>
        <dbReference type="SAM" id="MobiDB-lite"/>
    </source>
</evidence>
<dbReference type="CDD" id="cd12091">
    <property type="entry name" value="FANCM_ID"/>
    <property type="match status" value="1"/>
</dbReference>
<dbReference type="AlphaFoldDB" id="T1KZN3"/>
<feature type="domain" description="Helicase ATP-binding" evidence="9">
    <location>
        <begin position="50"/>
        <end position="219"/>
    </location>
</feature>
<comment type="subcellular location">
    <subcellularLocation>
        <location evidence="1">Nucleus</location>
    </subcellularLocation>
</comment>
<organism evidence="11 12">
    <name type="scientific">Tetranychus urticae</name>
    <name type="common">Two-spotted spider mite</name>
    <dbReference type="NCBI Taxonomy" id="32264"/>
    <lineage>
        <taxon>Eukaryota</taxon>
        <taxon>Metazoa</taxon>
        <taxon>Ecdysozoa</taxon>
        <taxon>Arthropoda</taxon>
        <taxon>Chelicerata</taxon>
        <taxon>Arachnida</taxon>
        <taxon>Acari</taxon>
        <taxon>Acariformes</taxon>
        <taxon>Trombidiformes</taxon>
        <taxon>Prostigmata</taxon>
        <taxon>Eleutherengona</taxon>
        <taxon>Raphignathae</taxon>
        <taxon>Tetranychoidea</taxon>
        <taxon>Tetranychidae</taxon>
        <taxon>Tetranychus</taxon>
    </lineage>
</organism>
<evidence type="ECO:0000259" key="10">
    <source>
        <dbReference type="PROSITE" id="PS51194"/>
    </source>
</evidence>
<keyword evidence="4" id="KW-0378">Hydrolase</keyword>
<keyword evidence="12" id="KW-1185">Reference proteome</keyword>
<dbReference type="InterPro" id="IPR001650">
    <property type="entry name" value="Helicase_C-like"/>
</dbReference>
<dbReference type="GO" id="GO:0000400">
    <property type="term" value="F:four-way junction DNA binding"/>
    <property type="evidence" value="ECO:0007669"/>
    <property type="project" value="TreeGrafter"/>
</dbReference>
<dbReference type="GO" id="GO:0005524">
    <property type="term" value="F:ATP binding"/>
    <property type="evidence" value="ECO:0007669"/>
    <property type="project" value="UniProtKB-KW"/>
</dbReference>
<reference evidence="11" key="2">
    <citation type="submission" date="2015-06" db="UniProtKB">
        <authorList>
            <consortium name="EnsemblMetazoa"/>
        </authorList>
    </citation>
    <scope>IDENTIFICATION</scope>
</reference>
<dbReference type="PANTHER" id="PTHR14025:SF20">
    <property type="entry name" value="FANCONI ANEMIA GROUP M PROTEIN"/>
    <property type="match status" value="1"/>
</dbReference>
<dbReference type="PANTHER" id="PTHR14025">
    <property type="entry name" value="FANCONI ANEMIA GROUP M FANCM FAMILY MEMBER"/>
    <property type="match status" value="1"/>
</dbReference>
<feature type="compositionally biased region" description="Basic and acidic residues" evidence="8">
    <location>
        <begin position="619"/>
        <end position="629"/>
    </location>
</feature>
<feature type="compositionally biased region" description="Polar residues" evidence="8">
    <location>
        <begin position="718"/>
        <end position="727"/>
    </location>
</feature>
<dbReference type="PROSITE" id="PS51194">
    <property type="entry name" value="HELICASE_CTER"/>
    <property type="match status" value="1"/>
</dbReference>
<comment type="similarity">
    <text evidence="2">Belongs to the DEAD box helicase family. DEAH subfamily. FANCM sub-subfamily.</text>
</comment>
<dbReference type="GO" id="GO:0016787">
    <property type="term" value="F:hydrolase activity"/>
    <property type="evidence" value="ECO:0007669"/>
    <property type="project" value="UniProtKB-KW"/>
</dbReference>
<dbReference type="InterPro" id="IPR006935">
    <property type="entry name" value="Helicase/UvrB_N"/>
</dbReference>
<name>T1KZN3_TETUR</name>
<keyword evidence="5" id="KW-0347">Helicase</keyword>
<evidence type="ECO:0000313" key="12">
    <source>
        <dbReference type="Proteomes" id="UP000015104"/>
    </source>
</evidence>
<dbReference type="KEGG" id="tut:107368730"/>
<dbReference type="SUPFAM" id="SSF52540">
    <property type="entry name" value="P-loop containing nucleoside triphosphate hydrolases"/>
    <property type="match status" value="1"/>
</dbReference>
<protein>
    <recommendedName>
        <fullName evidence="13">DNA helicase</fullName>
    </recommendedName>
</protein>
<evidence type="ECO:0008006" key="13">
    <source>
        <dbReference type="Google" id="ProtNLM"/>
    </source>
</evidence>
<evidence type="ECO:0000256" key="6">
    <source>
        <dbReference type="ARBA" id="ARBA00022840"/>
    </source>
</evidence>
<dbReference type="CDD" id="cd18801">
    <property type="entry name" value="SF2_C_FANCM_Hef"/>
    <property type="match status" value="1"/>
</dbReference>